<feature type="chain" id="PRO_5046674110" evidence="1">
    <location>
        <begin position="21"/>
        <end position="309"/>
    </location>
</feature>
<dbReference type="PANTHER" id="PTHR46211">
    <property type="entry name" value="GLYCEROPHOSPHORYL DIESTER PHOSPHODIESTERASE"/>
    <property type="match status" value="1"/>
</dbReference>
<dbReference type="InterPro" id="IPR017946">
    <property type="entry name" value="PLC-like_Pdiesterase_TIM-brl"/>
</dbReference>
<name>A0ABV9GJN3_9BACL</name>
<sequence length="309" mass="34753">MKIIIAILSCLFLLSACTMTESNQHGNTGKNSGTKETSTKTNLETGFLVIGHRGASGYAPEHTMLSYELAKKMGASYIELDLQMTKDGKLIAMHDETVDRTTNGTGAVKNLTLKQIKKLDAGSWFNKKYPDKAHPSYAGLKVPTLDEIIQHFGTSVNYYIETKTPTIYPGMEEKLINTLKKSHLVGHHIPKYKVIIESFSPDSLKMIHKMAPDIPLIQLIKYKNKARFSNYDLKKWKQYAVGIGLNFNRVNKKYIIKARKAGLLIHPWAINTKTQMKEAVEWGATGAFTNFSDQLVQVLKQESRKKMGL</sequence>
<protein>
    <submittedName>
        <fullName evidence="3">Glycerophosphodiester phosphodiesterase</fullName>
    </submittedName>
</protein>
<keyword evidence="1" id="KW-0732">Signal</keyword>
<dbReference type="Pfam" id="PF03009">
    <property type="entry name" value="GDPD"/>
    <property type="match status" value="1"/>
</dbReference>
<organism evidence="3 4">
    <name type="scientific">Camelliibacillus cellulosilyticus</name>
    <dbReference type="NCBI Taxonomy" id="2174486"/>
    <lineage>
        <taxon>Bacteria</taxon>
        <taxon>Bacillati</taxon>
        <taxon>Bacillota</taxon>
        <taxon>Bacilli</taxon>
        <taxon>Bacillales</taxon>
        <taxon>Sporolactobacillaceae</taxon>
        <taxon>Camelliibacillus</taxon>
    </lineage>
</organism>
<dbReference type="PROSITE" id="PS51257">
    <property type="entry name" value="PROKAR_LIPOPROTEIN"/>
    <property type="match status" value="1"/>
</dbReference>
<feature type="signal peptide" evidence="1">
    <location>
        <begin position="1"/>
        <end position="20"/>
    </location>
</feature>
<proteinExistence type="predicted"/>
<evidence type="ECO:0000313" key="3">
    <source>
        <dbReference type="EMBL" id="MFC4618509.1"/>
    </source>
</evidence>
<comment type="caution">
    <text evidence="3">The sequence shown here is derived from an EMBL/GenBank/DDBJ whole genome shotgun (WGS) entry which is preliminary data.</text>
</comment>
<dbReference type="RefSeq" id="WP_376845559.1">
    <property type="nucleotide sequence ID" value="NZ_JBHSFW010000002.1"/>
</dbReference>
<keyword evidence="4" id="KW-1185">Reference proteome</keyword>
<dbReference type="InterPro" id="IPR030395">
    <property type="entry name" value="GP_PDE_dom"/>
</dbReference>
<dbReference type="SUPFAM" id="SSF51695">
    <property type="entry name" value="PLC-like phosphodiesterases"/>
    <property type="match status" value="1"/>
</dbReference>
<evidence type="ECO:0000313" key="4">
    <source>
        <dbReference type="Proteomes" id="UP001596022"/>
    </source>
</evidence>
<accession>A0ABV9GJN3</accession>
<dbReference type="Proteomes" id="UP001596022">
    <property type="component" value="Unassembled WGS sequence"/>
</dbReference>
<evidence type="ECO:0000256" key="1">
    <source>
        <dbReference type="SAM" id="SignalP"/>
    </source>
</evidence>
<dbReference type="PANTHER" id="PTHR46211:SF7">
    <property type="entry name" value="GLYCEROPHOSPHODIESTER PHOSPHODIESTERASE"/>
    <property type="match status" value="1"/>
</dbReference>
<reference evidence="4" key="1">
    <citation type="journal article" date="2019" name="Int. J. Syst. Evol. Microbiol.">
        <title>The Global Catalogue of Microorganisms (GCM) 10K type strain sequencing project: providing services to taxonomists for standard genome sequencing and annotation.</title>
        <authorList>
            <consortium name="The Broad Institute Genomics Platform"/>
            <consortium name="The Broad Institute Genome Sequencing Center for Infectious Disease"/>
            <person name="Wu L."/>
            <person name="Ma J."/>
        </authorList>
    </citation>
    <scope>NUCLEOTIDE SEQUENCE [LARGE SCALE GENOMIC DNA]</scope>
    <source>
        <strain evidence="4">CGMCC 1.16306</strain>
    </source>
</reference>
<dbReference type="CDD" id="cd08601">
    <property type="entry name" value="GDPD_SaGlpQ_like"/>
    <property type="match status" value="1"/>
</dbReference>
<gene>
    <name evidence="3" type="ORF">ACFO4N_07145</name>
</gene>
<dbReference type="Gene3D" id="3.20.20.190">
    <property type="entry name" value="Phosphatidylinositol (PI) phosphodiesterase"/>
    <property type="match status" value="1"/>
</dbReference>
<feature type="domain" description="GP-PDE" evidence="2">
    <location>
        <begin position="47"/>
        <end position="299"/>
    </location>
</feature>
<evidence type="ECO:0000259" key="2">
    <source>
        <dbReference type="PROSITE" id="PS51704"/>
    </source>
</evidence>
<dbReference type="PROSITE" id="PS51704">
    <property type="entry name" value="GP_PDE"/>
    <property type="match status" value="1"/>
</dbReference>
<dbReference type="EMBL" id="JBHSFW010000002">
    <property type="protein sequence ID" value="MFC4618509.1"/>
    <property type="molecule type" value="Genomic_DNA"/>
</dbReference>